<dbReference type="OrthoDB" id="5983864at2759"/>
<evidence type="ECO:0000256" key="2">
    <source>
        <dbReference type="ARBA" id="ARBA00004906"/>
    </source>
</evidence>
<protein>
    <submittedName>
        <fullName evidence="6">BTB/POZ domain-containing protein 6</fullName>
    </submittedName>
</protein>
<dbReference type="InterPro" id="IPR038648">
    <property type="entry name" value="PHR_sf"/>
</dbReference>
<dbReference type="EMBL" id="LSMT01002763">
    <property type="protein sequence ID" value="PFX11344.1"/>
    <property type="molecule type" value="Genomic_DNA"/>
</dbReference>
<dbReference type="Pfam" id="PF08005">
    <property type="entry name" value="PHR"/>
    <property type="match status" value="1"/>
</dbReference>
<dbReference type="SMART" id="SM00875">
    <property type="entry name" value="BACK"/>
    <property type="match status" value="1"/>
</dbReference>
<evidence type="ECO:0000313" key="6">
    <source>
        <dbReference type="EMBL" id="PFX11344.1"/>
    </source>
</evidence>
<evidence type="ECO:0000256" key="3">
    <source>
        <dbReference type="ARBA" id="ARBA00022490"/>
    </source>
</evidence>
<dbReference type="Pfam" id="PF07707">
    <property type="entry name" value="BACK"/>
    <property type="match status" value="1"/>
</dbReference>
<dbReference type="GO" id="GO:0022008">
    <property type="term" value="P:neurogenesis"/>
    <property type="evidence" value="ECO:0007669"/>
    <property type="project" value="TreeGrafter"/>
</dbReference>
<dbReference type="GO" id="GO:0005829">
    <property type="term" value="C:cytosol"/>
    <property type="evidence" value="ECO:0007669"/>
    <property type="project" value="TreeGrafter"/>
</dbReference>
<keyword evidence="7" id="KW-1185">Reference proteome</keyword>
<organism evidence="6 7">
    <name type="scientific">Stylophora pistillata</name>
    <name type="common">Smooth cauliflower coral</name>
    <dbReference type="NCBI Taxonomy" id="50429"/>
    <lineage>
        <taxon>Eukaryota</taxon>
        <taxon>Metazoa</taxon>
        <taxon>Cnidaria</taxon>
        <taxon>Anthozoa</taxon>
        <taxon>Hexacorallia</taxon>
        <taxon>Scleractinia</taxon>
        <taxon>Astrocoeniina</taxon>
        <taxon>Pocilloporidae</taxon>
        <taxon>Stylophora</taxon>
    </lineage>
</organism>
<dbReference type="AlphaFoldDB" id="A0A2B4QYN1"/>
<evidence type="ECO:0000259" key="5">
    <source>
        <dbReference type="PROSITE" id="PS50097"/>
    </source>
</evidence>
<evidence type="ECO:0000313" key="7">
    <source>
        <dbReference type="Proteomes" id="UP000225706"/>
    </source>
</evidence>
<evidence type="ECO:0000256" key="4">
    <source>
        <dbReference type="ARBA" id="ARBA00022786"/>
    </source>
</evidence>
<comment type="caution">
    <text evidence="6">The sequence shown here is derived from an EMBL/GenBank/DDBJ whole genome shotgun (WGS) entry which is preliminary data.</text>
</comment>
<dbReference type="Pfam" id="PF00651">
    <property type="entry name" value="BTB"/>
    <property type="match status" value="1"/>
</dbReference>
<dbReference type="InterPro" id="IPR000210">
    <property type="entry name" value="BTB/POZ_dom"/>
</dbReference>
<dbReference type="Gene3D" id="2.60.120.820">
    <property type="entry name" value="PHR domain"/>
    <property type="match status" value="1"/>
</dbReference>
<name>A0A2B4QYN1_STYPI</name>
<dbReference type="Proteomes" id="UP000225706">
    <property type="component" value="Unassembled WGS sequence"/>
</dbReference>
<comment type="subcellular location">
    <subcellularLocation>
        <location evidence="1">Cytoplasm</location>
    </subcellularLocation>
</comment>
<accession>A0A2B4QYN1</accession>
<dbReference type="PROSITE" id="PS50097">
    <property type="entry name" value="BTB"/>
    <property type="match status" value="1"/>
</dbReference>
<dbReference type="Gene3D" id="3.30.710.10">
    <property type="entry name" value="Potassium Channel Kv1.1, Chain A"/>
    <property type="match status" value="1"/>
</dbReference>
<proteinExistence type="predicted"/>
<dbReference type="PANTHER" id="PTHR45774:SF3">
    <property type="entry name" value="BTB (POZ) DOMAIN-CONTAINING 2B-RELATED"/>
    <property type="match status" value="1"/>
</dbReference>
<reference evidence="7" key="1">
    <citation type="journal article" date="2017" name="bioRxiv">
        <title>Comparative analysis of the genomes of Stylophora pistillata and Acropora digitifera provides evidence for extensive differences between species of corals.</title>
        <authorList>
            <person name="Voolstra C.R."/>
            <person name="Li Y."/>
            <person name="Liew Y.J."/>
            <person name="Baumgarten S."/>
            <person name="Zoccola D."/>
            <person name="Flot J.-F."/>
            <person name="Tambutte S."/>
            <person name="Allemand D."/>
            <person name="Aranda M."/>
        </authorList>
    </citation>
    <scope>NUCLEOTIDE SEQUENCE [LARGE SCALE GENOMIC DNA]</scope>
</reference>
<evidence type="ECO:0000256" key="1">
    <source>
        <dbReference type="ARBA" id="ARBA00004496"/>
    </source>
</evidence>
<sequence length="450" mass="50877">PQTVIMSLVEGNWQTTRPTIRERVKFVFNSDRFSDIKFVVQKMDGESERKRVIPAHKFVLSISSPVFEAMFYGELAETTDSIELPDCEYESLLELFRYMYSDEVNLSGSNVMGVLYLAKKYMVPSLADKCAKYLLRNLDPYNVFSILPSAQKYEEKDLVEQCWKVIDEKIEEVVKSEGFATVQRSLLELIVVRDTLMIEEIDLFKAVDLWATKQCERQGLEADGETKRRILGEQTVKAIRFPTMNQEDFVGVVLLTDILTKAEIVSLTRYFSSISKSTAGFPETTRSGATGEIQRCCRFNSSPSSTWSYKGRPDVIDFSTDRDIILCGLRLNGKEDSTYCVDVNLEMVGSETVLMSLQTGPLHTNQLQAKNFNYSGFELNFSTKIILRKNTRYRLSALIRGPISKRGVSGVSPVQCSGVTFTFMNSDTSNDNGSSVISGQFPELIFCLIK</sequence>
<dbReference type="PANTHER" id="PTHR45774">
    <property type="entry name" value="BTB/POZ DOMAIN-CONTAINING"/>
    <property type="match status" value="1"/>
</dbReference>
<dbReference type="Gene3D" id="1.25.40.420">
    <property type="match status" value="1"/>
</dbReference>
<keyword evidence="3" id="KW-0963">Cytoplasm</keyword>
<dbReference type="FunFam" id="1.25.40.420:FF:000008">
    <property type="entry name" value="BTB/POZ domain-containing protein POB1"/>
    <property type="match status" value="1"/>
</dbReference>
<gene>
    <name evidence="6" type="primary">Btbd6</name>
    <name evidence="6" type="ORF">AWC38_SpisGene24980</name>
</gene>
<keyword evidence="4" id="KW-0833">Ubl conjugation pathway</keyword>
<dbReference type="SUPFAM" id="SSF54695">
    <property type="entry name" value="POZ domain"/>
    <property type="match status" value="1"/>
</dbReference>
<dbReference type="InterPro" id="IPR011705">
    <property type="entry name" value="BACK"/>
</dbReference>
<comment type="pathway">
    <text evidence="2">Protein modification; protein ubiquitination.</text>
</comment>
<dbReference type="InterPro" id="IPR012983">
    <property type="entry name" value="PHR"/>
</dbReference>
<feature type="domain" description="BTB" evidence="5">
    <location>
        <begin position="34"/>
        <end position="108"/>
    </location>
</feature>
<dbReference type="SMART" id="SM00225">
    <property type="entry name" value="BTB"/>
    <property type="match status" value="1"/>
</dbReference>
<feature type="non-terminal residue" evidence="6">
    <location>
        <position position="1"/>
    </location>
</feature>
<dbReference type="InterPro" id="IPR011333">
    <property type="entry name" value="SKP1/BTB/POZ_sf"/>
</dbReference>